<dbReference type="GO" id="GO:0008168">
    <property type="term" value="F:methyltransferase activity"/>
    <property type="evidence" value="ECO:0007669"/>
    <property type="project" value="UniProtKB-KW"/>
</dbReference>
<keyword evidence="1" id="KW-0489">Methyltransferase</keyword>
<sequence length="405" mass="46320">MKIHKIITPNFYKKFKCAGSECLNDCCHGWNIYIDKKTHEKYINSPDEEIKTIAKSSLKLAKGGKNKYSIIHFDENGKCPFFTADKLCKIHQKMGGDSLSNTCAGYPRRTDSWGDQLRHNMTMSCSEVVRLVLFEQESMLQHEETNLIATAAKTTLASRHILGQKNQLIHLFAWNLIAAQSSSIEANLLALAQFILYLQRINFDLSGRLSEAEAFYEELIVALNRGQLVANSNTNEQSALLKLRAVMAIFKDNINTTVRNYSLRDNYILIADYLSGAETADIAAMQAKFTEINQQWQQLCTVSCLKEPYVMRNYLHYQLYSSWFPGKDLALIMRKFYRIVMDYFFLKFSLAVKSLQQEIKQDDVVELFADYYQYINHSSSMADKLDKAIDEINGGDDLSCLLLLG</sequence>
<dbReference type="RefSeq" id="WP_103060347.1">
    <property type="nucleotide sequence ID" value="NZ_BSOF01000007.1"/>
</dbReference>
<organism evidence="1 2">
    <name type="scientific">Mixta theicola</name>
    <dbReference type="NCBI Taxonomy" id="1458355"/>
    <lineage>
        <taxon>Bacteria</taxon>
        <taxon>Pseudomonadati</taxon>
        <taxon>Pseudomonadota</taxon>
        <taxon>Gammaproteobacteria</taxon>
        <taxon>Enterobacterales</taxon>
        <taxon>Erwiniaceae</taxon>
        <taxon>Mixta</taxon>
    </lineage>
</organism>
<accession>A0A2K1Q7F7</accession>
<keyword evidence="2" id="KW-1185">Reference proteome</keyword>
<comment type="caution">
    <text evidence="1">The sequence shown here is derived from an EMBL/GenBank/DDBJ whole genome shotgun (WGS) entry which is preliminary data.</text>
</comment>
<evidence type="ECO:0000313" key="1">
    <source>
        <dbReference type="EMBL" id="PNS10975.1"/>
    </source>
</evidence>
<name>A0A2K1Q7F7_9GAMM</name>
<dbReference type="AlphaFoldDB" id="A0A2K1Q7F7"/>
<gene>
    <name evidence="1" type="ORF">COO59_13640</name>
</gene>
<dbReference type="Proteomes" id="UP000236345">
    <property type="component" value="Unassembled WGS sequence"/>
</dbReference>
<evidence type="ECO:0000313" key="2">
    <source>
        <dbReference type="Proteomes" id="UP000236345"/>
    </source>
</evidence>
<protein>
    <submittedName>
        <fullName evidence="1">Lysine-N-methylase</fullName>
    </submittedName>
</protein>
<reference evidence="2" key="1">
    <citation type="submission" date="2017-09" db="EMBL/GenBank/DDBJ databases">
        <authorList>
            <person name="Palmer M."/>
            <person name="Steenkamp E.T."/>
            <person name="Coetzee M.P."/>
            <person name="Avontuur J.R."/>
            <person name="Van Zyl E."/>
            <person name="Chan W.-Y."/>
            <person name="Blom J."/>
            <person name="Venter S.N."/>
        </authorList>
    </citation>
    <scope>NUCLEOTIDE SEQUENCE [LARGE SCALE GENOMIC DNA]</scope>
    <source>
        <strain evidence="2">QC88-366</strain>
    </source>
</reference>
<dbReference type="OrthoDB" id="86584at2"/>
<keyword evidence="1" id="KW-0808">Transferase</keyword>
<dbReference type="EMBL" id="NWUO01000010">
    <property type="protein sequence ID" value="PNS10975.1"/>
    <property type="molecule type" value="Genomic_DNA"/>
</dbReference>
<proteinExistence type="predicted"/>
<dbReference type="GO" id="GO:0032259">
    <property type="term" value="P:methylation"/>
    <property type="evidence" value="ECO:0007669"/>
    <property type="project" value="UniProtKB-KW"/>
</dbReference>
<dbReference type="NCBIfam" id="NF038110">
    <property type="entry name" value="Lys_methyl_FliB"/>
    <property type="match status" value="1"/>
</dbReference>